<dbReference type="GO" id="GO:0043565">
    <property type="term" value="F:sequence-specific DNA binding"/>
    <property type="evidence" value="ECO:0007669"/>
    <property type="project" value="InterPro"/>
</dbReference>
<feature type="compositionally biased region" description="Polar residues" evidence="2">
    <location>
        <begin position="250"/>
        <end position="264"/>
    </location>
</feature>
<dbReference type="PROSITE" id="PS01124">
    <property type="entry name" value="HTH_ARAC_FAMILY_2"/>
    <property type="match status" value="1"/>
</dbReference>
<dbReference type="PANTHER" id="PTHR11019:SF190">
    <property type="entry name" value="ARAC-FAMILY REGULATORY PROTEIN"/>
    <property type="match status" value="1"/>
</dbReference>
<feature type="region of interest" description="Disordered" evidence="2">
    <location>
        <begin position="244"/>
        <end position="264"/>
    </location>
</feature>
<feature type="domain" description="HTH araC/xylS-type" evidence="3">
    <location>
        <begin position="151"/>
        <end position="251"/>
    </location>
</feature>
<keyword evidence="1" id="KW-0238">DNA-binding</keyword>
<dbReference type="InterPro" id="IPR018060">
    <property type="entry name" value="HTH_AraC"/>
</dbReference>
<dbReference type="SUPFAM" id="SSF51182">
    <property type="entry name" value="RmlC-like cupins"/>
    <property type="match status" value="1"/>
</dbReference>
<protein>
    <submittedName>
        <fullName evidence="4">AraC family transcriptional regulator</fullName>
    </submittedName>
</protein>
<dbReference type="Proteomes" id="UP000284684">
    <property type="component" value="Unassembled WGS sequence"/>
</dbReference>
<evidence type="ECO:0000259" key="3">
    <source>
        <dbReference type="PROSITE" id="PS01124"/>
    </source>
</evidence>
<comment type="caution">
    <text evidence="4">The sequence shown here is derived from an EMBL/GenBank/DDBJ whole genome shotgun (WGS) entry which is preliminary data.</text>
</comment>
<organism evidence="4 5">
    <name type="scientific">Pseudomonas brassicacearum</name>
    <dbReference type="NCBI Taxonomy" id="930166"/>
    <lineage>
        <taxon>Bacteria</taxon>
        <taxon>Pseudomonadati</taxon>
        <taxon>Pseudomonadota</taxon>
        <taxon>Gammaproteobacteria</taxon>
        <taxon>Pseudomonadales</taxon>
        <taxon>Pseudomonadaceae</taxon>
        <taxon>Pseudomonas</taxon>
    </lineage>
</organism>
<evidence type="ECO:0000313" key="5">
    <source>
        <dbReference type="Proteomes" id="UP000284684"/>
    </source>
</evidence>
<dbReference type="InterPro" id="IPR014710">
    <property type="entry name" value="RmlC-like_jellyroll"/>
</dbReference>
<dbReference type="PANTHER" id="PTHR11019">
    <property type="entry name" value="HTH-TYPE TRANSCRIPTIONAL REGULATOR NIMR"/>
    <property type="match status" value="1"/>
</dbReference>
<name>A0A423GRN8_9PSED</name>
<dbReference type="InterPro" id="IPR011051">
    <property type="entry name" value="RmlC_Cupin_sf"/>
</dbReference>
<dbReference type="Pfam" id="PF12833">
    <property type="entry name" value="HTH_18"/>
    <property type="match status" value="1"/>
</dbReference>
<gene>
    <name evidence="4" type="ORF">BK658_13165</name>
</gene>
<evidence type="ECO:0000256" key="2">
    <source>
        <dbReference type="SAM" id="MobiDB-lite"/>
    </source>
</evidence>
<dbReference type="GO" id="GO:0003700">
    <property type="term" value="F:DNA-binding transcription factor activity"/>
    <property type="evidence" value="ECO:0007669"/>
    <property type="project" value="InterPro"/>
</dbReference>
<proteinExistence type="predicted"/>
<reference evidence="4 5" key="1">
    <citation type="submission" date="2016-10" db="EMBL/GenBank/DDBJ databases">
        <title>Comparative genome analysis of multiple Pseudomonas spp. focuses on biocontrol and plant growth promoting traits.</title>
        <authorList>
            <person name="Tao X.-Y."/>
            <person name="Taylor C.G."/>
        </authorList>
    </citation>
    <scope>NUCLEOTIDE SEQUENCE [LARGE SCALE GENOMIC DNA]</scope>
    <source>
        <strain evidence="4 5">37D10</strain>
    </source>
</reference>
<dbReference type="Gene3D" id="2.60.120.10">
    <property type="entry name" value="Jelly Rolls"/>
    <property type="match status" value="1"/>
</dbReference>
<evidence type="ECO:0000313" key="4">
    <source>
        <dbReference type="EMBL" id="ROM97177.1"/>
    </source>
</evidence>
<dbReference type="EMBL" id="MOBI01000015">
    <property type="protein sequence ID" value="ROM97177.1"/>
    <property type="molecule type" value="Genomic_DNA"/>
</dbReference>
<sequence length="264" mass="29814">MRFADMDHTALVIERQLTRMADEESEPHRHHLGQFVLVKKGVLHGNAVEQRWLLKPGMAVWIPPQTLHSGEAYTQVDLTVLYLGPELCERFSPSIKLIDASLLIIALCDRLAEESTRPLSEQRRGSMLQLLFEDIEELAPSNMVLPLPRDARLKRVTEQLIARPGMRKNLTEWGREVGATERTLARLFRKDTGLRYTDWHNRLLLVEAYRGLAVENTNETLAQHLGFASGDSFGHWFRRVTGSSPGKVRSTLQAASTGTLEGLA</sequence>
<dbReference type="InterPro" id="IPR003313">
    <property type="entry name" value="AraC-bd"/>
</dbReference>
<dbReference type="Pfam" id="PF02311">
    <property type="entry name" value="AraC_binding"/>
    <property type="match status" value="1"/>
</dbReference>
<dbReference type="Gene3D" id="1.10.10.60">
    <property type="entry name" value="Homeodomain-like"/>
    <property type="match status" value="1"/>
</dbReference>
<dbReference type="AlphaFoldDB" id="A0A423GRN8"/>
<accession>A0A423GRN8</accession>
<dbReference type="SMART" id="SM00342">
    <property type="entry name" value="HTH_ARAC"/>
    <property type="match status" value="1"/>
</dbReference>
<evidence type="ECO:0000256" key="1">
    <source>
        <dbReference type="ARBA" id="ARBA00023125"/>
    </source>
</evidence>